<dbReference type="EMBL" id="LUFC02000252">
    <property type="protein sequence ID" value="KAF4499490.1"/>
    <property type="molecule type" value="Genomic_DNA"/>
</dbReference>
<dbReference type="OrthoDB" id="6513042at2759"/>
<dbReference type="AlphaFoldDB" id="A0A9P5E7U0"/>
<evidence type="ECO:0000313" key="1">
    <source>
        <dbReference type="EMBL" id="KAF4499490.1"/>
    </source>
</evidence>
<dbReference type="Proteomes" id="UP000737391">
    <property type="component" value="Unassembled WGS sequence"/>
</dbReference>
<dbReference type="InterPro" id="IPR027417">
    <property type="entry name" value="P-loop_NTPase"/>
</dbReference>
<evidence type="ECO:0000313" key="2">
    <source>
        <dbReference type="Proteomes" id="UP000737391"/>
    </source>
</evidence>
<comment type="caution">
    <text evidence="1">The sequence shown here is derived from an EMBL/GenBank/DDBJ whole genome shotgun (WGS) entry which is preliminary data.</text>
</comment>
<gene>
    <name evidence="1" type="ORF">FAGAP_4280</name>
</gene>
<accession>A0A9P5E7U0</accession>
<proteinExistence type="predicted"/>
<dbReference type="SUPFAM" id="SSF52540">
    <property type="entry name" value="P-loop containing nucleoside triphosphate hydrolases"/>
    <property type="match status" value="1"/>
</dbReference>
<name>A0A9P5E7U0_9HYPO</name>
<dbReference type="Gene3D" id="3.40.50.300">
    <property type="entry name" value="P-loop containing nucleotide triphosphate hydrolases"/>
    <property type="match status" value="1"/>
</dbReference>
<feature type="non-terminal residue" evidence="1">
    <location>
        <position position="1"/>
    </location>
</feature>
<reference evidence="1" key="1">
    <citation type="submission" date="2020-01" db="EMBL/GenBank/DDBJ databases">
        <title>Identification and distribution of gene clusters putatively required for synthesis of sphingolipid metabolism inhibitors in phylogenetically diverse species of the filamentous fungus Fusarium.</title>
        <authorList>
            <person name="Kim H.-S."/>
            <person name="Busman M."/>
            <person name="Brown D.W."/>
            <person name="Divon H."/>
            <person name="Uhlig S."/>
            <person name="Proctor R.H."/>
        </authorList>
    </citation>
    <scope>NUCLEOTIDE SEQUENCE</scope>
    <source>
        <strain evidence="1">NRRL 31653</strain>
    </source>
</reference>
<keyword evidence="2" id="KW-1185">Reference proteome</keyword>
<protein>
    <submittedName>
        <fullName evidence="1">Uncharacterized protein</fullName>
    </submittedName>
</protein>
<organism evidence="1 2">
    <name type="scientific">Fusarium agapanthi</name>
    <dbReference type="NCBI Taxonomy" id="1803897"/>
    <lineage>
        <taxon>Eukaryota</taxon>
        <taxon>Fungi</taxon>
        <taxon>Dikarya</taxon>
        <taxon>Ascomycota</taxon>
        <taxon>Pezizomycotina</taxon>
        <taxon>Sordariomycetes</taxon>
        <taxon>Hypocreomycetidae</taxon>
        <taxon>Hypocreales</taxon>
        <taxon>Nectriaceae</taxon>
        <taxon>Fusarium</taxon>
        <taxon>Fusarium fujikuroi species complex</taxon>
    </lineage>
</organism>
<sequence length="441" mass="49295">TAINQSVVQDTLWVHREAEMIAKERLQAYFVAPPGEIPEGSGLYLVVSVPKAWRERHELAWRRLIMSNPLLKVEIHNIVGPEDSEPALWLGKIMERSDSFPELDSHLIGDNEVVLRVRAAVDPKCILEEAKYIDRNRFREYLTHCAFKIGIVIGEPRSGKTTIGAAAALSMEAKLGQILCSGPSHASIDLFASRLDTRGRAVAARYNTILPAGHPDRRRHHLVIRMYAQGDELMAIAQLLNNPQAVDWAQNMGEFFPETHWKMRLSLAYWTLAILRSNAVPALDADCKPFLRTIQNALDNQAIVLPLRQVARGDISWAQYTATPNAIPIIERVMCMIMRQADFLCVHPTDAEICPVPTWKSLFARGFVVDDAGSMNRADFYGLWGNTLLPVFLVGDPNEKPVVLTTDETDCDGNLHNRFAADGAVSPLKYLMATGIPVFRL</sequence>